<feature type="non-terminal residue" evidence="1">
    <location>
        <position position="1"/>
    </location>
</feature>
<evidence type="ECO:0000313" key="1">
    <source>
        <dbReference type="EMBL" id="PFK03826.1"/>
    </source>
</evidence>
<comment type="caution">
    <text evidence="1">The sequence shown here is derived from an EMBL/GenBank/DDBJ whole genome shotgun (WGS) entry which is preliminary data.</text>
</comment>
<accession>A0A9X6ZVW2</accession>
<organism evidence="1 2">
    <name type="scientific">Bacillus cereus</name>
    <dbReference type="NCBI Taxonomy" id="1396"/>
    <lineage>
        <taxon>Bacteria</taxon>
        <taxon>Bacillati</taxon>
        <taxon>Bacillota</taxon>
        <taxon>Bacilli</taxon>
        <taxon>Bacillales</taxon>
        <taxon>Bacillaceae</taxon>
        <taxon>Bacillus</taxon>
        <taxon>Bacillus cereus group</taxon>
    </lineage>
</organism>
<gene>
    <name evidence="1" type="ORF">COI98_32360</name>
</gene>
<dbReference type="Proteomes" id="UP000224413">
    <property type="component" value="Unassembled WGS sequence"/>
</dbReference>
<evidence type="ECO:0000313" key="2">
    <source>
        <dbReference type="Proteomes" id="UP000224413"/>
    </source>
</evidence>
<name>A0A9X6ZVW2_BACCE</name>
<protein>
    <submittedName>
        <fullName evidence="1">Uncharacterized protein</fullName>
    </submittedName>
</protein>
<dbReference type="RefSeq" id="WP_176535735.1">
    <property type="nucleotide sequence ID" value="NZ_NUWJ01000451.1"/>
</dbReference>
<sequence length="121" mass="12507">TIAANTPIPYDQSNINSPNSLIQYSVGTGVINLIANHLYFVHAISISTSANGNHIGIFRNGSLVPGTDLTTTTATVPQTIPLVASTIINSIGGNVSLEIRAIGGTRDMSSTSNSLTIITLA</sequence>
<reference evidence="1 2" key="1">
    <citation type="submission" date="2017-09" db="EMBL/GenBank/DDBJ databases">
        <title>Large-scale bioinformatics analysis of Bacillus genomes uncovers conserved roles of natural products in bacterial physiology.</title>
        <authorList>
            <consortium name="Agbiome Team Llc"/>
            <person name="Bleich R.M."/>
            <person name="Grubbs K.J."/>
            <person name="Santa Maria K.C."/>
            <person name="Allen S.E."/>
            <person name="Farag S."/>
            <person name="Shank E.A."/>
            <person name="Bowers A."/>
        </authorList>
    </citation>
    <scope>NUCLEOTIDE SEQUENCE [LARGE SCALE GENOMIC DNA]</scope>
    <source>
        <strain evidence="1 2">AFS083741</strain>
    </source>
</reference>
<proteinExistence type="predicted"/>
<dbReference type="AlphaFoldDB" id="A0A9X6ZVW2"/>
<dbReference type="EMBL" id="NUWJ01000451">
    <property type="protein sequence ID" value="PFK03826.1"/>
    <property type="molecule type" value="Genomic_DNA"/>
</dbReference>